<sequence length="1298" mass="147776">MEDVLTEMVKAIKNTRTAPDQIDLPLFHPDGDDASSWLRQVEEVKDEFSWSDLQILVRVGRFLTGESKLWFDNWSPTTRNWATFKREFLESFPPKKILGKLLHEASVCRSADFNTYGAYMHKKLAMLKNLRAHWSESDLVELITYGIDEGKVQEAVSIRNFDTVSNLIAYLSSVEKPQTKRNSDVSVPFSKRVKLHAGESASKALSCFQCGRIGHKQRQCHRFPKANNKLPIALAGKQTSRVETSDPTRRCSFCFKTGHLEPDCFIKKGIDDRKNVCFVSSGKTTTPTLVKIDGKNYMGLIDTGADVSLMSDEFLELFSHKLTPHQFKISGISAGNVLSHYKFEANVEITGQHTTLTFLIVPAANLDYDVIVGCDLFKNDQLAAVTDSTGTRVVSKLLPGVMRITDDNLNSFNVPDEHLASIRALLNRYPEQLATGLALPVANNATMEINLTDNFIVTRRPYRLSDSERGEVRKIIDELLAHGIIRKSTSPFASPILLVRKKQGTYRMCVDFRELNAHTIKDKYPMPRIDDQLDRLGRGVFFTSLDLASGFHQIPIHSNSIHKTGFVTPDGHFEFLRMPFGLANAPAVFQRAINDALGELKYTVAVVYMDDILIPSTTIEQGLLYLEEVLEALRVAGFSLNLSKCKFLQAEIEYLGRHISSAGIRPSKDKVVALTKVPSPGNVKQVRQFMGLAGYFRKFVPNFACRTACINNLTKNGVPFRWTTEHENAKQYVVQCLTSEPLLVIFNPDFPTELHTDASSIGYGAILIQKYDGQNKVVAYYSKRTSPSESKYHSYELETLAIVKALRHFRVYLIGIKFTIVTDCNAVKATVNKKEILPRVARWWTYLQDFNYEIVYRKGSSLSHVDFLSRNPVSVLRVSPHESWLHIQQKGDTEVQQMLNDLREGKLDPKQYLEKDGLLYHQQVSGKSKVLRYFVPRQSRLGLLRLFHDEQCHVGADKTIASINKHFWFPHLRQFVHKYVKHCLVCAVKKTRTGPLQGFIRSPEKPTVPLHVVHIDCLGPLSVSSQKYKYVLVVVDAFTKYCHLIPLKSVTAHETQQALQTFIGCFGTPRVVIVDSGTNFHNLSVCKFLDEFYIDYHFITPDVHRANGQVERYMRTIMNLIRIETQIREEWPNVLWKIQLVLNTTVQKSTQMTPLRALIGIESTTPLIRAALNDLACDLSPVRNLQADRERVREQLQNAKSTEIDNLNKKRRDHVKYSVGDFVLLHRASKMHASKTDFEYLGPYEIMNITDQDRYELKRVGARKHKIIKAAKEQLRLWPNEWNVAAEMSELLDMLDVD</sequence>
<dbReference type="CDD" id="cd00303">
    <property type="entry name" value="retropepsin_like"/>
    <property type="match status" value="1"/>
</dbReference>
<dbReference type="GO" id="GO:0015074">
    <property type="term" value="P:DNA integration"/>
    <property type="evidence" value="ECO:0007669"/>
    <property type="project" value="UniProtKB-KW"/>
</dbReference>
<dbReference type="PROSITE" id="PS50878">
    <property type="entry name" value="RT_POL"/>
    <property type="match status" value="1"/>
</dbReference>
<dbReference type="Gene3D" id="4.10.60.10">
    <property type="entry name" value="Zinc finger, CCHC-type"/>
    <property type="match status" value="1"/>
</dbReference>
<evidence type="ECO:0000256" key="1">
    <source>
        <dbReference type="ARBA" id="ARBA00012493"/>
    </source>
</evidence>
<dbReference type="Gene3D" id="2.40.70.10">
    <property type="entry name" value="Acid Proteases"/>
    <property type="match status" value="1"/>
</dbReference>
<evidence type="ECO:0000259" key="18">
    <source>
        <dbReference type="PROSITE" id="PS50994"/>
    </source>
</evidence>
<evidence type="ECO:0000256" key="6">
    <source>
        <dbReference type="ARBA" id="ARBA00022759"/>
    </source>
</evidence>
<dbReference type="SUPFAM" id="SSF56672">
    <property type="entry name" value="DNA/RNA polymerases"/>
    <property type="match status" value="1"/>
</dbReference>
<evidence type="ECO:0000313" key="20">
    <source>
        <dbReference type="Proteomes" id="UP000719412"/>
    </source>
</evidence>
<evidence type="ECO:0000256" key="14">
    <source>
        <dbReference type="SAM" id="Coils"/>
    </source>
</evidence>
<dbReference type="InterPro" id="IPR043502">
    <property type="entry name" value="DNA/RNA_pol_sf"/>
</dbReference>
<dbReference type="Proteomes" id="UP000719412">
    <property type="component" value="Unassembled WGS sequence"/>
</dbReference>
<keyword evidence="7" id="KW-0378">Hydrolase</keyword>
<keyword evidence="10" id="KW-0229">DNA integration</keyword>
<dbReference type="InterPro" id="IPR021109">
    <property type="entry name" value="Peptidase_aspartic_dom_sf"/>
</dbReference>
<dbReference type="Gene3D" id="3.10.10.10">
    <property type="entry name" value="HIV Type 1 Reverse Transcriptase, subunit A, domain 1"/>
    <property type="match status" value="1"/>
</dbReference>
<keyword evidence="20" id="KW-1185">Reference proteome</keyword>
<dbReference type="FunFam" id="3.30.70.270:FF:000020">
    <property type="entry name" value="Transposon Tf2-6 polyprotein-like Protein"/>
    <property type="match status" value="1"/>
</dbReference>
<keyword evidence="6" id="KW-0255">Endonuclease</keyword>
<keyword evidence="5" id="KW-0540">Nuclease</keyword>
<dbReference type="EC" id="2.7.7.49" evidence="1"/>
<evidence type="ECO:0000256" key="7">
    <source>
        <dbReference type="ARBA" id="ARBA00022801"/>
    </source>
</evidence>
<dbReference type="PROSITE" id="PS50158">
    <property type="entry name" value="ZF_CCHC"/>
    <property type="match status" value="1"/>
</dbReference>
<feature type="domain" description="Reverse transcriptase" evidence="17">
    <location>
        <begin position="480"/>
        <end position="659"/>
    </location>
</feature>
<dbReference type="PROSITE" id="PS50994">
    <property type="entry name" value="INTEGRASE"/>
    <property type="match status" value="1"/>
</dbReference>
<dbReference type="InterPro" id="IPR036397">
    <property type="entry name" value="RNaseH_sf"/>
</dbReference>
<keyword evidence="13" id="KW-0862">Zinc</keyword>
<evidence type="ECO:0000256" key="10">
    <source>
        <dbReference type="ARBA" id="ARBA00022908"/>
    </source>
</evidence>
<dbReference type="GO" id="GO:0004519">
    <property type="term" value="F:endonuclease activity"/>
    <property type="evidence" value="ECO:0007669"/>
    <property type="project" value="UniProtKB-KW"/>
</dbReference>
<evidence type="ECO:0000256" key="11">
    <source>
        <dbReference type="ARBA" id="ARBA00022918"/>
    </source>
</evidence>
<organism evidence="19 20">
    <name type="scientific">Tenebrio molitor</name>
    <name type="common">Yellow mealworm beetle</name>
    <dbReference type="NCBI Taxonomy" id="7067"/>
    <lineage>
        <taxon>Eukaryota</taxon>
        <taxon>Metazoa</taxon>
        <taxon>Ecdysozoa</taxon>
        <taxon>Arthropoda</taxon>
        <taxon>Hexapoda</taxon>
        <taxon>Insecta</taxon>
        <taxon>Pterygota</taxon>
        <taxon>Neoptera</taxon>
        <taxon>Endopterygota</taxon>
        <taxon>Coleoptera</taxon>
        <taxon>Polyphaga</taxon>
        <taxon>Cucujiformia</taxon>
        <taxon>Tenebrionidae</taxon>
        <taxon>Tenebrio</taxon>
    </lineage>
</organism>
<dbReference type="SMART" id="SM00343">
    <property type="entry name" value="ZnF_C2HC"/>
    <property type="match status" value="2"/>
</dbReference>
<accession>A0A8J6HJ89</accession>
<dbReference type="InterPro" id="IPR018061">
    <property type="entry name" value="Retropepsins"/>
</dbReference>
<keyword evidence="13" id="KW-0863">Zinc-finger</keyword>
<dbReference type="GO" id="GO:0003723">
    <property type="term" value="F:RNA binding"/>
    <property type="evidence" value="ECO:0007669"/>
    <property type="project" value="UniProtKB-KW"/>
</dbReference>
<dbReference type="PROSITE" id="PS00141">
    <property type="entry name" value="ASP_PROTEASE"/>
    <property type="match status" value="1"/>
</dbReference>
<evidence type="ECO:0000256" key="3">
    <source>
        <dbReference type="ARBA" id="ARBA00022679"/>
    </source>
</evidence>
<keyword evidence="4" id="KW-0548">Nucleotidyltransferase</keyword>
<keyword evidence="2" id="KW-0645">Protease</keyword>
<dbReference type="Pfam" id="PF00665">
    <property type="entry name" value="rve"/>
    <property type="match status" value="1"/>
</dbReference>
<dbReference type="CDD" id="cd09274">
    <property type="entry name" value="RNase_HI_RT_Ty3"/>
    <property type="match status" value="1"/>
</dbReference>
<dbReference type="InterPro" id="IPR000477">
    <property type="entry name" value="RT_dom"/>
</dbReference>
<dbReference type="CDD" id="cd01647">
    <property type="entry name" value="RT_LTR"/>
    <property type="match status" value="1"/>
</dbReference>
<dbReference type="SUPFAM" id="SSF53098">
    <property type="entry name" value="Ribonuclease H-like"/>
    <property type="match status" value="1"/>
</dbReference>
<name>A0A8J6HJ89_TENMO</name>
<evidence type="ECO:0000256" key="12">
    <source>
        <dbReference type="ARBA" id="ARBA00023268"/>
    </source>
</evidence>
<dbReference type="InterPro" id="IPR001995">
    <property type="entry name" value="Peptidase_A2_cat"/>
</dbReference>
<dbReference type="InterPro" id="IPR041577">
    <property type="entry name" value="RT_RNaseH_2"/>
</dbReference>
<dbReference type="InterPro" id="IPR050951">
    <property type="entry name" value="Retrovirus_Pol_polyprotein"/>
</dbReference>
<evidence type="ECO:0000259" key="16">
    <source>
        <dbReference type="PROSITE" id="PS50175"/>
    </source>
</evidence>
<dbReference type="FunFam" id="1.10.340.70:FF:000001">
    <property type="entry name" value="Retrovirus-related Pol polyprotein from transposon gypsy-like Protein"/>
    <property type="match status" value="1"/>
</dbReference>
<feature type="coiled-coil region" evidence="14">
    <location>
        <begin position="1182"/>
        <end position="1213"/>
    </location>
</feature>
<evidence type="ECO:0000256" key="8">
    <source>
        <dbReference type="ARBA" id="ARBA00022842"/>
    </source>
</evidence>
<evidence type="ECO:0000256" key="9">
    <source>
        <dbReference type="ARBA" id="ARBA00022884"/>
    </source>
</evidence>
<dbReference type="SUPFAM" id="SSF50630">
    <property type="entry name" value="Acid proteases"/>
    <property type="match status" value="1"/>
</dbReference>
<feature type="domain" description="CCHC-type" evidence="15">
    <location>
        <begin position="207"/>
        <end position="220"/>
    </location>
</feature>
<dbReference type="GO" id="GO:0008270">
    <property type="term" value="F:zinc ion binding"/>
    <property type="evidence" value="ECO:0007669"/>
    <property type="project" value="UniProtKB-KW"/>
</dbReference>
<proteinExistence type="predicted"/>
<keyword evidence="13" id="KW-0479">Metal-binding</keyword>
<dbReference type="PROSITE" id="PS50175">
    <property type="entry name" value="ASP_PROT_RETROV"/>
    <property type="match status" value="1"/>
</dbReference>
<evidence type="ECO:0000259" key="17">
    <source>
        <dbReference type="PROSITE" id="PS50878"/>
    </source>
</evidence>
<feature type="domain" description="Peptidase A2" evidence="16">
    <location>
        <begin position="297"/>
        <end position="333"/>
    </location>
</feature>
<evidence type="ECO:0000256" key="5">
    <source>
        <dbReference type="ARBA" id="ARBA00022722"/>
    </source>
</evidence>
<dbReference type="PANTHER" id="PTHR37984:SF5">
    <property type="entry name" value="PROTEIN NYNRIN-LIKE"/>
    <property type="match status" value="1"/>
</dbReference>
<evidence type="ECO:0000256" key="2">
    <source>
        <dbReference type="ARBA" id="ARBA00022670"/>
    </source>
</evidence>
<dbReference type="Gene3D" id="1.10.340.70">
    <property type="match status" value="1"/>
</dbReference>
<dbReference type="PANTHER" id="PTHR37984">
    <property type="entry name" value="PROTEIN CBG26694"/>
    <property type="match status" value="1"/>
</dbReference>
<keyword evidence="14" id="KW-0175">Coiled coil</keyword>
<evidence type="ECO:0000256" key="4">
    <source>
        <dbReference type="ARBA" id="ARBA00022695"/>
    </source>
</evidence>
<dbReference type="EMBL" id="JABDTM020022424">
    <property type="protein sequence ID" value="KAH0815896.1"/>
    <property type="molecule type" value="Genomic_DNA"/>
</dbReference>
<keyword evidence="3" id="KW-0808">Transferase</keyword>
<evidence type="ECO:0000256" key="13">
    <source>
        <dbReference type="PROSITE-ProRule" id="PRU00047"/>
    </source>
</evidence>
<dbReference type="Pfam" id="PF00078">
    <property type="entry name" value="RVT_1"/>
    <property type="match status" value="1"/>
</dbReference>
<dbReference type="InterPro" id="IPR001969">
    <property type="entry name" value="Aspartic_peptidase_AS"/>
</dbReference>
<keyword evidence="12" id="KW-0511">Multifunctional enzyme</keyword>
<dbReference type="InterPro" id="IPR001584">
    <property type="entry name" value="Integrase_cat-core"/>
</dbReference>
<dbReference type="Pfam" id="PF17921">
    <property type="entry name" value="Integrase_H2C2"/>
    <property type="match status" value="1"/>
</dbReference>
<reference evidence="19" key="2">
    <citation type="submission" date="2021-08" db="EMBL/GenBank/DDBJ databases">
        <authorList>
            <person name="Eriksson T."/>
        </authorList>
    </citation>
    <scope>NUCLEOTIDE SEQUENCE</scope>
    <source>
        <strain evidence="19">Stoneville</strain>
        <tissue evidence="19">Whole head</tissue>
    </source>
</reference>
<dbReference type="FunFam" id="3.10.10.10:FF:000007">
    <property type="entry name" value="Retrovirus-related Pol polyprotein from transposon 17.6-like Protein"/>
    <property type="match status" value="1"/>
</dbReference>
<dbReference type="InterPro" id="IPR041588">
    <property type="entry name" value="Integrase_H2C2"/>
</dbReference>
<keyword evidence="8" id="KW-0460">Magnesium</keyword>
<dbReference type="GO" id="GO:0006508">
    <property type="term" value="P:proteolysis"/>
    <property type="evidence" value="ECO:0007669"/>
    <property type="project" value="UniProtKB-KW"/>
</dbReference>
<dbReference type="GO" id="GO:0003964">
    <property type="term" value="F:RNA-directed DNA polymerase activity"/>
    <property type="evidence" value="ECO:0007669"/>
    <property type="project" value="UniProtKB-KW"/>
</dbReference>
<dbReference type="InterPro" id="IPR001878">
    <property type="entry name" value="Znf_CCHC"/>
</dbReference>
<reference evidence="19" key="1">
    <citation type="journal article" date="2020" name="J Insects Food Feed">
        <title>The yellow mealworm (Tenebrio molitor) genome: a resource for the emerging insects as food and feed industry.</title>
        <authorList>
            <person name="Eriksson T."/>
            <person name="Andere A."/>
            <person name="Kelstrup H."/>
            <person name="Emery V."/>
            <person name="Picard C."/>
        </authorList>
    </citation>
    <scope>NUCLEOTIDE SEQUENCE</scope>
    <source>
        <strain evidence="19">Stoneville</strain>
        <tissue evidence="19">Whole head</tissue>
    </source>
</reference>
<dbReference type="Gene3D" id="3.30.70.270">
    <property type="match status" value="2"/>
</dbReference>
<dbReference type="GO" id="GO:0004190">
    <property type="term" value="F:aspartic-type endopeptidase activity"/>
    <property type="evidence" value="ECO:0007669"/>
    <property type="project" value="InterPro"/>
</dbReference>
<evidence type="ECO:0000313" key="19">
    <source>
        <dbReference type="EMBL" id="KAH0815896.1"/>
    </source>
</evidence>
<gene>
    <name evidence="19" type="ORF">GEV33_006895</name>
</gene>
<protein>
    <recommendedName>
        <fullName evidence="1">RNA-directed DNA polymerase</fullName>
        <ecNumber evidence="1">2.7.7.49</ecNumber>
    </recommendedName>
</protein>
<evidence type="ECO:0000259" key="15">
    <source>
        <dbReference type="PROSITE" id="PS50158"/>
    </source>
</evidence>
<dbReference type="Pfam" id="PF00077">
    <property type="entry name" value="RVP"/>
    <property type="match status" value="1"/>
</dbReference>
<dbReference type="InterPro" id="IPR043128">
    <property type="entry name" value="Rev_trsase/Diguanyl_cyclase"/>
</dbReference>
<feature type="domain" description="Integrase catalytic" evidence="18">
    <location>
        <begin position="1005"/>
        <end position="1162"/>
    </location>
</feature>
<keyword evidence="11" id="KW-0695">RNA-directed DNA polymerase</keyword>
<dbReference type="Pfam" id="PF17919">
    <property type="entry name" value="RT_RNaseH_2"/>
    <property type="match status" value="1"/>
</dbReference>
<dbReference type="Gene3D" id="3.30.420.10">
    <property type="entry name" value="Ribonuclease H-like superfamily/Ribonuclease H"/>
    <property type="match status" value="1"/>
</dbReference>
<dbReference type="InterPro" id="IPR012337">
    <property type="entry name" value="RNaseH-like_sf"/>
</dbReference>
<keyword evidence="9" id="KW-0694">RNA-binding</keyword>
<comment type="caution">
    <text evidence="19">The sequence shown here is derived from an EMBL/GenBank/DDBJ whole genome shotgun (WGS) entry which is preliminary data.</text>
</comment>
<dbReference type="GO" id="GO:0042575">
    <property type="term" value="C:DNA polymerase complex"/>
    <property type="evidence" value="ECO:0007669"/>
    <property type="project" value="UniProtKB-ARBA"/>
</dbReference>